<proteinExistence type="predicted"/>
<comment type="caution">
    <text evidence="1">The sequence shown here is derived from an EMBL/GenBank/DDBJ whole genome shotgun (WGS) entry which is preliminary data.</text>
</comment>
<sequence length="59" mass="6587">MYTMRELSENGLGCTDHLRDLIRARGIPMYRIGRRLAIRERDLCLLVEALPSTPSGGAA</sequence>
<dbReference type="EMBL" id="JACHWP010000002">
    <property type="protein sequence ID" value="MBB3022840.1"/>
    <property type="molecule type" value="Genomic_DNA"/>
</dbReference>
<protein>
    <recommendedName>
        <fullName evidence="3">DNA-binding protein</fullName>
    </recommendedName>
</protein>
<name>A0A839QVN5_9MICO</name>
<organism evidence="1 2">
    <name type="scientific">Helcobacillus massiliensis</name>
    <dbReference type="NCBI Taxonomy" id="521392"/>
    <lineage>
        <taxon>Bacteria</taxon>
        <taxon>Bacillati</taxon>
        <taxon>Actinomycetota</taxon>
        <taxon>Actinomycetes</taxon>
        <taxon>Micrococcales</taxon>
        <taxon>Dermabacteraceae</taxon>
        <taxon>Helcobacillus</taxon>
    </lineage>
</organism>
<evidence type="ECO:0008006" key="3">
    <source>
        <dbReference type="Google" id="ProtNLM"/>
    </source>
</evidence>
<reference evidence="1 2" key="1">
    <citation type="submission" date="2020-08" db="EMBL/GenBank/DDBJ databases">
        <title>Sequencing the genomes of 1000 actinobacteria strains.</title>
        <authorList>
            <person name="Klenk H.-P."/>
        </authorList>
    </citation>
    <scope>NUCLEOTIDE SEQUENCE [LARGE SCALE GENOMIC DNA]</scope>
    <source>
        <strain evidence="1 2">DSM 23040</strain>
    </source>
</reference>
<dbReference type="Proteomes" id="UP000568050">
    <property type="component" value="Unassembled WGS sequence"/>
</dbReference>
<dbReference type="RefSeq" id="WP_183375431.1">
    <property type="nucleotide sequence ID" value="NZ_CBCSFZ010000018.1"/>
</dbReference>
<dbReference type="AlphaFoldDB" id="A0A839QVN5"/>
<accession>A0A839QVN5</accession>
<gene>
    <name evidence="1" type="ORF">FHX50_001123</name>
</gene>
<keyword evidence="2" id="KW-1185">Reference proteome</keyword>
<evidence type="ECO:0000313" key="2">
    <source>
        <dbReference type="Proteomes" id="UP000568050"/>
    </source>
</evidence>
<evidence type="ECO:0000313" key="1">
    <source>
        <dbReference type="EMBL" id="MBB3022840.1"/>
    </source>
</evidence>